<evidence type="ECO:0000313" key="6">
    <source>
        <dbReference type="EMBL" id="CAH7669271.1"/>
    </source>
</evidence>
<reference evidence="6" key="1">
    <citation type="submission" date="2022-06" db="EMBL/GenBank/DDBJ databases">
        <authorList>
            <consortium name="SYNGENTA / RWTH Aachen University"/>
        </authorList>
    </citation>
    <scope>NUCLEOTIDE SEQUENCE</scope>
</reference>
<evidence type="ECO:0000256" key="2">
    <source>
        <dbReference type="ARBA" id="ARBA00023110"/>
    </source>
</evidence>
<keyword evidence="2 4" id="KW-0697">Rotamase</keyword>
<comment type="caution">
    <text evidence="6">The sequence shown here is derived from an EMBL/GenBank/DDBJ whole genome shotgun (WGS) entry which is preliminary data.</text>
</comment>
<comment type="catalytic activity">
    <reaction evidence="1 4">
        <text>[protein]-peptidylproline (omega=180) = [protein]-peptidylproline (omega=0)</text>
        <dbReference type="Rhea" id="RHEA:16237"/>
        <dbReference type="Rhea" id="RHEA-COMP:10747"/>
        <dbReference type="Rhea" id="RHEA-COMP:10748"/>
        <dbReference type="ChEBI" id="CHEBI:83833"/>
        <dbReference type="ChEBI" id="CHEBI:83834"/>
        <dbReference type="EC" id="5.2.1.8"/>
    </reaction>
</comment>
<dbReference type="GO" id="GO:0003755">
    <property type="term" value="F:peptidyl-prolyl cis-trans isomerase activity"/>
    <property type="evidence" value="ECO:0007669"/>
    <property type="project" value="UniProtKB-UniRule"/>
</dbReference>
<keyword evidence="3 4" id="KW-0413">Isomerase</keyword>
<dbReference type="Gene3D" id="2.40.100.10">
    <property type="entry name" value="Cyclophilin-like"/>
    <property type="match status" value="1"/>
</dbReference>
<dbReference type="EC" id="5.2.1.8" evidence="4"/>
<evidence type="ECO:0000256" key="4">
    <source>
        <dbReference type="RuleBase" id="RU363019"/>
    </source>
</evidence>
<protein>
    <recommendedName>
        <fullName evidence="4">Peptidyl-prolyl cis-trans isomerase</fullName>
        <shortName evidence="4">PPIase</shortName>
        <ecNumber evidence="4">5.2.1.8</ecNumber>
    </recommendedName>
</protein>
<proteinExistence type="inferred from homology"/>
<sequence length="113" mass="12631">TLPPGQGYKNSFFHRIIPQFMLQQGDFTTGSHTGAVSVYGKKIADENFSLKHTKQGPLSMANSCPKTNGSQFFITTAGAKWLYGKHMVFRKFVQGNNLVRESKDLRNCQPTDC</sequence>
<evidence type="ECO:0000313" key="7">
    <source>
        <dbReference type="Proteomes" id="UP001153365"/>
    </source>
</evidence>
<dbReference type="PANTHER" id="PTHR11071">
    <property type="entry name" value="PEPTIDYL-PROLYL CIS-TRANS ISOMERASE"/>
    <property type="match status" value="1"/>
</dbReference>
<gene>
    <name evidence="6" type="ORF">PPACK8108_LOCUS3858</name>
</gene>
<dbReference type="InterPro" id="IPR029000">
    <property type="entry name" value="Cyclophilin-like_dom_sf"/>
</dbReference>
<dbReference type="AlphaFoldDB" id="A0AAV0AKU8"/>
<dbReference type="EMBL" id="CALTRL010000682">
    <property type="protein sequence ID" value="CAH7669271.1"/>
    <property type="molecule type" value="Genomic_DNA"/>
</dbReference>
<evidence type="ECO:0000259" key="5">
    <source>
        <dbReference type="PROSITE" id="PS50072"/>
    </source>
</evidence>
<dbReference type="PRINTS" id="PR00153">
    <property type="entry name" value="CSAPPISMRASE"/>
</dbReference>
<keyword evidence="7" id="KW-1185">Reference proteome</keyword>
<dbReference type="Pfam" id="PF00160">
    <property type="entry name" value="Pro_isomerase"/>
    <property type="match status" value="1"/>
</dbReference>
<accession>A0AAV0AKU8</accession>
<name>A0AAV0AKU8_PHAPC</name>
<dbReference type="InterPro" id="IPR002130">
    <property type="entry name" value="Cyclophilin-type_PPIase_dom"/>
</dbReference>
<comment type="function">
    <text evidence="4">PPIases accelerate the folding of proteins. It catalyzes the cis-trans isomerization of proline imidic peptide bonds in oligopeptides.</text>
</comment>
<feature type="domain" description="PPIase cyclophilin-type" evidence="5">
    <location>
        <begin position="1"/>
        <end position="113"/>
    </location>
</feature>
<dbReference type="GO" id="GO:0005737">
    <property type="term" value="C:cytoplasm"/>
    <property type="evidence" value="ECO:0007669"/>
    <property type="project" value="TreeGrafter"/>
</dbReference>
<dbReference type="PROSITE" id="PS50072">
    <property type="entry name" value="CSA_PPIASE_2"/>
    <property type="match status" value="1"/>
</dbReference>
<evidence type="ECO:0000256" key="3">
    <source>
        <dbReference type="ARBA" id="ARBA00023235"/>
    </source>
</evidence>
<dbReference type="PANTHER" id="PTHR11071:SF561">
    <property type="entry name" value="PEPTIDYL-PROLYL CIS-TRANS ISOMERASE D-RELATED"/>
    <property type="match status" value="1"/>
</dbReference>
<comment type="similarity">
    <text evidence="4">Belongs to the cyclophilin-type PPIase family.</text>
</comment>
<dbReference type="Proteomes" id="UP001153365">
    <property type="component" value="Unassembled WGS sequence"/>
</dbReference>
<evidence type="ECO:0000256" key="1">
    <source>
        <dbReference type="ARBA" id="ARBA00000971"/>
    </source>
</evidence>
<dbReference type="SUPFAM" id="SSF50891">
    <property type="entry name" value="Cyclophilin-like"/>
    <property type="match status" value="1"/>
</dbReference>
<dbReference type="GO" id="GO:0006457">
    <property type="term" value="P:protein folding"/>
    <property type="evidence" value="ECO:0007669"/>
    <property type="project" value="TreeGrafter"/>
</dbReference>
<feature type="non-terminal residue" evidence="6">
    <location>
        <position position="1"/>
    </location>
</feature>
<organism evidence="6 7">
    <name type="scientific">Phakopsora pachyrhizi</name>
    <name type="common">Asian soybean rust disease fungus</name>
    <dbReference type="NCBI Taxonomy" id="170000"/>
    <lineage>
        <taxon>Eukaryota</taxon>
        <taxon>Fungi</taxon>
        <taxon>Dikarya</taxon>
        <taxon>Basidiomycota</taxon>
        <taxon>Pucciniomycotina</taxon>
        <taxon>Pucciniomycetes</taxon>
        <taxon>Pucciniales</taxon>
        <taxon>Phakopsoraceae</taxon>
        <taxon>Phakopsora</taxon>
    </lineage>
</organism>
<dbReference type="GO" id="GO:0016018">
    <property type="term" value="F:cyclosporin A binding"/>
    <property type="evidence" value="ECO:0007669"/>
    <property type="project" value="TreeGrafter"/>
</dbReference>